<dbReference type="SUPFAM" id="SSF52402">
    <property type="entry name" value="Adenine nucleotide alpha hydrolases-like"/>
    <property type="match status" value="2"/>
</dbReference>
<dbReference type="RefSeq" id="WP_234863688.1">
    <property type="nucleotide sequence ID" value="NZ_JAKEVY010000001.1"/>
</dbReference>
<dbReference type="Proteomes" id="UP001200145">
    <property type="component" value="Unassembled WGS sequence"/>
</dbReference>
<dbReference type="Pfam" id="PF00582">
    <property type="entry name" value="Usp"/>
    <property type="match status" value="1"/>
</dbReference>
<proteinExistence type="inferred from homology"/>
<dbReference type="InterPro" id="IPR006015">
    <property type="entry name" value="Universal_stress_UspA"/>
</dbReference>
<dbReference type="InterPro" id="IPR006016">
    <property type="entry name" value="UspA"/>
</dbReference>
<dbReference type="PANTHER" id="PTHR46268:SF6">
    <property type="entry name" value="UNIVERSAL STRESS PROTEIN UP12"/>
    <property type="match status" value="1"/>
</dbReference>
<protein>
    <submittedName>
        <fullName evidence="3">Universal stress protein</fullName>
    </submittedName>
</protein>
<comment type="similarity">
    <text evidence="1">Belongs to the universal stress protein A family.</text>
</comment>
<dbReference type="EMBL" id="JAKEVY010000001">
    <property type="protein sequence ID" value="MCF1713217.1"/>
    <property type="molecule type" value="Genomic_DNA"/>
</dbReference>
<feature type="domain" description="UspA" evidence="2">
    <location>
        <begin position="2"/>
        <end position="139"/>
    </location>
</feature>
<accession>A0ABS9BC77</accession>
<sequence length="273" mass="30322">MKTWLLPIDFSETSKNAARYAVALANETPDVKLVLYHVFGKIAAGSDGTPLDLSNTTRKDIAEIAMNNLISELAHSSPIEVVAEEGESLTENLARYVRHNGADLVVMGLTGASRIEQLLMGTNALNMAHAAVCPVLIVPPQASFNPVKNILFATDMKNVKQTTPIKALRSVLSIFNANLHVVNVDADHYVELTEEYKAERANMESILDGFNPDYYFVRINDFLDAVQTFVEDKKIDVIITVPRKHSFLSSLFKPSHTRKLLYHTHVPLIAIHE</sequence>
<dbReference type="PANTHER" id="PTHR46268">
    <property type="entry name" value="STRESS RESPONSE PROTEIN NHAX"/>
    <property type="match status" value="1"/>
</dbReference>
<dbReference type="PRINTS" id="PR01438">
    <property type="entry name" value="UNVRSLSTRESS"/>
</dbReference>
<dbReference type="CDD" id="cd00293">
    <property type="entry name" value="USP-like"/>
    <property type="match status" value="1"/>
</dbReference>
<gene>
    <name evidence="3" type="ORF">L0U88_01080</name>
</gene>
<name>A0ABS9BC77_9BACT</name>
<comment type="caution">
    <text evidence="3">The sequence shown here is derived from an EMBL/GenBank/DDBJ whole genome shotgun (WGS) entry which is preliminary data.</text>
</comment>
<evidence type="ECO:0000256" key="1">
    <source>
        <dbReference type="ARBA" id="ARBA00008791"/>
    </source>
</evidence>
<dbReference type="Gene3D" id="3.40.50.620">
    <property type="entry name" value="HUPs"/>
    <property type="match status" value="2"/>
</dbReference>
<evidence type="ECO:0000313" key="4">
    <source>
        <dbReference type="Proteomes" id="UP001200145"/>
    </source>
</evidence>
<organism evidence="3 4">
    <name type="scientific">Flavihumibacter fluminis</name>
    <dbReference type="NCBI Taxonomy" id="2909236"/>
    <lineage>
        <taxon>Bacteria</taxon>
        <taxon>Pseudomonadati</taxon>
        <taxon>Bacteroidota</taxon>
        <taxon>Chitinophagia</taxon>
        <taxon>Chitinophagales</taxon>
        <taxon>Chitinophagaceae</taxon>
        <taxon>Flavihumibacter</taxon>
    </lineage>
</organism>
<evidence type="ECO:0000313" key="3">
    <source>
        <dbReference type="EMBL" id="MCF1713217.1"/>
    </source>
</evidence>
<keyword evidence="4" id="KW-1185">Reference proteome</keyword>
<reference evidence="3 4" key="1">
    <citation type="submission" date="2022-01" db="EMBL/GenBank/DDBJ databases">
        <title>Flavihumibacter sp. nov., isolated from sediment of a river.</title>
        <authorList>
            <person name="Liu H."/>
        </authorList>
    </citation>
    <scope>NUCLEOTIDE SEQUENCE [LARGE SCALE GENOMIC DNA]</scope>
    <source>
        <strain evidence="3 4">RY-1</strain>
    </source>
</reference>
<dbReference type="InterPro" id="IPR014729">
    <property type="entry name" value="Rossmann-like_a/b/a_fold"/>
</dbReference>
<evidence type="ECO:0000259" key="2">
    <source>
        <dbReference type="Pfam" id="PF00582"/>
    </source>
</evidence>